<evidence type="ECO:0000256" key="1">
    <source>
        <dbReference type="SAM" id="Phobius"/>
    </source>
</evidence>
<dbReference type="PANTHER" id="PTHR37397">
    <property type="entry name" value="SI:CH211-183D21.1"/>
    <property type="match status" value="1"/>
</dbReference>
<reference evidence="4 5" key="1">
    <citation type="submission" date="2020-10" db="EMBL/GenBank/DDBJ databases">
        <title>Pygocentrus nattereri (red-bellied piranha) genome, fPygNat1, primary haplotype.</title>
        <authorList>
            <person name="Myers G."/>
            <person name="Meyer A."/>
            <person name="Karagic N."/>
            <person name="Pippel M."/>
            <person name="Winkler S."/>
            <person name="Tracey A."/>
            <person name="Wood J."/>
            <person name="Formenti G."/>
            <person name="Howe K."/>
            <person name="Fedrigo O."/>
            <person name="Jarvis E.D."/>
        </authorList>
    </citation>
    <scope>NUCLEOTIDE SEQUENCE [LARGE SCALE GENOMIC DNA]</scope>
</reference>
<protein>
    <recommendedName>
        <fullName evidence="3">LTD domain-containing protein</fullName>
    </recommendedName>
</protein>
<dbReference type="OMA" id="SEDQWGF"/>
<sequence>MHLSVTGALCVLCVCMRALQACLMISEVNADNPSFDTREFVELYYLGGSSVSLDGYTLVFYNGNGNKAYRVVDLSGHHTDQHGFFLVGSAELQPRPAVTLPPNSVQNGPDAIALYGPSWTPVVEGGNVSSVGLLDAIVYTSRKTLGKADVLAWVLTPGSSPYLEDDQALEDDESIQRCWLSDNLYTFQTGHPTPGKANECPPPSFVSLRIERIQLGGERPSGPLELHVVKERGPLAVIVYDTRTDTVSTSVGLQASEDGITTVNMDTTSLSKLDGWALAVYEGQATDFPKDSPLSQLQPLDAFVYSGRTNKPSANLTETLIPGRKPFKLSSGISEGDAYIRRCGVARWTRDPGMFQLDLQKSGESSPCTWYNTCPYDSANASKAEEPFEPPSHNDDFLISEVNTDSPGIAEDEEFVELWHPSGHRMSLNSIWLLLFNGNNGKVYREIELYGYYTDNHGYFLIGSDKLNPQFPIPANTIQNGPDAIAIYRSSSPPSSEGSNIPTKGLLDAIVYRARGSDRDSADLIQALTPGQLPLLEDPGALTGDESLSRCGPDRLNHNSFVVASPTPMKMNDCPHPPEQLVINEVGGVSGAGRGLFVELLGPPLTPLHGLVLVLYGSSGERHVVPLKDSLGEHGYYLLKNDSVANQRLPAVANLGAALLCFDLLGEVSVCGRNSQVQDLLVFSDDQSLRHLFHSVTQQHVRPVPSFDSISRCATKGSSVWISSDSTPHIPNYCPTSAYSNPIDVCLKPEYTHFNCNMDGFAALFEKSCHCGISSLHLKGVNLTCLSEKLYVEGSVLALSEQQREHVAQTLRSEHLPSCSTAQERLYNKGSSLGLQVGLVLAVVLLFAMGGAIFFYLYKKKHPQDYYSMELNEQESPIEL</sequence>
<dbReference type="GeneTree" id="ENSGT00530000066748"/>
<keyword evidence="1" id="KW-1133">Transmembrane helix</keyword>
<dbReference type="PROSITE" id="PS51841">
    <property type="entry name" value="LTD"/>
    <property type="match status" value="1"/>
</dbReference>
<dbReference type="Ensembl" id="ENSPNAT00000002310.2">
    <property type="protein sequence ID" value="ENSPNAP00000007146.1"/>
    <property type="gene ID" value="ENSPNAG00000002526.2"/>
</dbReference>
<reference evidence="4" key="3">
    <citation type="submission" date="2025-09" db="UniProtKB">
        <authorList>
            <consortium name="Ensembl"/>
        </authorList>
    </citation>
    <scope>IDENTIFICATION</scope>
</reference>
<keyword evidence="2" id="KW-0732">Signal</keyword>
<feature type="domain" description="LTD" evidence="3">
    <location>
        <begin position="1"/>
        <end position="159"/>
    </location>
</feature>
<feature type="chain" id="PRO_5017432704" description="LTD domain-containing protein" evidence="2">
    <location>
        <begin position="31"/>
        <end position="880"/>
    </location>
</feature>
<proteinExistence type="predicted"/>
<organism evidence="4 5">
    <name type="scientific">Pygocentrus nattereri</name>
    <name type="common">Red-bellied piranha</name>
    <dbReference type="NCBI Taxonomy" id="42514"/>
    <lineage>
        <taxon>Eukaryota</taxon>
        <taxon>Metazoa</taxon>
        <taxon>Chordata</taxon>
        <taxon>Craniata</taxon>
        <taxon>Vertebrata</taxon>
        <taxon>Euteleostomi</taxon>
        <taxon>Actinopterygii</taxon>
        <taxon>Neopterygii</taxon>
        <taxon>Teleostei</taxon>
        <taxon>Ostariophysi</taxon>
        <taxon>Characiformes</taxon>
        <taxon>Characoidei</taxon>
        <taxon>Pygocentrus</taxon>
    </lineage>
</organism>
<feature type="transmembrane region" description="Helical" evidence="1">
    <location>
        <begin position="833"/>
        <end position="858"/>
    </location>
</feature>
<dbReference type="Proteomes" id="UP001501920">
    <property type="component" value="Chromosome 3"/>
</dbReference>
<evidence type="ECO:0000313" key="4">
    <source>
        <dbReference type="Ensembl" id="ENSPNAP00000007146.1"/>
    </source>
</evidence>
<keyword evidence="1" id="KW-0812">Transmembrane</keyword>
<evidence type="ECO:0000313" key="5">
    <source>
        <dbReference type="Proteomes" id="UP001501920"/>
    </source>
</evidence>
<dbReference type="RefSeq" id="XP_017556269.1">
    <property type="nucleotide sequence ID" value="XM_017700780.2"/>
</dbReference>
<dbReference type="PANTHER" id="PTHR37397:SF1">
    <property type="entry name" value="LTD DOMAIN-CONTAINING PROTEIN"/>
    <property type="match status" value="1"/>
</dbReference>
<keyword evidence="1" id="KW-0472">Membrane</keyword>
<evidence type="ECO:0000259" key="3">
    <source>
        <dbReference type="PROSITE" id="PS51841"/>
    </source>
</evidence>
<dbReference type="OrthoDB" id="10069759at2759"/>
<dbReference type="InterPro" id="IPR001322">
    <property type="entry name" value="Lamin_tail_dom"/>
</dbReference>
<dbReference type="GeneID" id="108429203"/>
<reference evidence="4" key="2">
    <citation type="submission" date="2025-08" db="UniProtKB">
        <authorList>
            <consortium name="Ensembl"/>
        </authorList>
    </citation>
    <scope>IDENTIFICATION</scope>
</reference>
<keyword evidence="5" id="KW-1185">Reference proteome</keyword>
<dbReference type="AlphaFoldDB" id="A0A3B4C8B1"/>
<feature type="signal peptide" evidence="2">
    <location>
        <begin position="1"/>
        <end position="30"/>
    </location>
</feature>
<evidence type="ECO:0000256" key="2">
    <source>
        <dbReference type="SAM" id="SignalP"/>
    </source>
</evidence>
<name>A0A3B4C8B1_PYGNA</name>
<accession>A0A3B4C8B1</accession>